<organism evidence="5 6">
    <name type="scientific">Candidatus Mesenet longicola</name>
    <dbReference type="NCBI Taxonomy" id="1892558"/>
    <lineage>
        <taxon>Bacteria</taxon>
        <taxon>Pseudomonadati</taxon>
        <taxon>Pseudomonadota</taxon>
        <taxon>Alphaproteobacteria</taxon>
        <taxon>Rickettsiales</taxon>
        <taxon>Anaplasmataceae</taxon>
        <taxon>Candidatus Mesenet</taxon>
    </lineage>
</organism>
<evidence type="ECO:0000256" key="3">
    <source>
        <dbReference type="PROSITE-ProRule" id="PRU00023"/>
    </source>
</evidence>
<sequence>MNKLNKNVKNSLNLVWLIVTVICVIITYYCMKAKATDNYKQILQVAAEDCSLEITKLLVKDILDMHNTPNVGSKALIYSARKNCLEVMKFLITEEVNVNVIDDSTYQRTALHHATYEGHLEIVRFLLEKGANPNIKDDDGKTPRTVAVLRSRHNKDKPYDEIISLLYNAEKQMQSSVVKP</sequence>
<dbReference type="InterPro" id="IPR002110">
    <property type="entry name" value="Ankyrin_rpt"/>
</dbReference>
<dbReference type="PANTHER" id="PTHR24198">
    <property type="entry name" value="ANKYRIN REPEAT AND PROTEIN KINASE DOMAIN-CONTAINING PROTEIN"/>
    <property type="match status" value="1"/>
</dbReference>
<gene>
    <name evidence="5" type="ORF">sL5_04040</name>
</gene>
<keyword evidence="4" id="KW-0812">Transmembrane</keyword>
<dbReference type="Proteomes" id="UP000637906">
    <property type="component" value="Unassembled WGS sequence"/>
</dbReference>
<dbReference type="InterPro" id="IPR036770">
    <property type="entry name" value="Ankyrin_rpt-contain_sf"/>
</dbReference>
<dbReference type="SUPFAM" id="SSF48403">
    <property type="entry name" value="Ankyrin repeat"/>
    <property type="match status" value="1"/>
</dbReference>
<keyword evidence="1" id="KW-0677">Repeat</keyword>
<dbReference type="AlphaFoldDB" id="A0A8J3HW77"/>
<evidence type="ECO:0000256" key="4">
    <source>
        <dbReference type="SAM" id="Phobius"/>
    </source>
</evidence>
<dbReference type="SMART" id="SM00248">
    <property type="entry name" value="ANK"/>
    <property type="match status" value="3"/>
</dbReference>
<dbReference type="PROSITE" id="PS50297">
    <property type="entry name" value="ANK_REP_REGION"/>
    <property type="match status" value="1"/>
</dbReference>
<reference evidence="5 6" key="1">
    <citation type="journal article" date="2021" name="Microb. Ecol.">
        <title>Candidatus Mesenet longicola: Novel Endosymbionts of Brontispa longissima that Induce Cytoplasmic Incompatibility.</title>
        <authorList>
            <person name="Takano S."/>
            <person name="Gotoh Y."/>
            <person name="Hayashi T."/>
        </authorList>
    </citation>
    <scope>NUCLEOTIDE SEQUENCE [LARGE SCALE GENOMIC DNA]</scope>
    <source>
        <strain evidence="5">L5</strain>
    </source>
</reference>
<protein>
    <recommendedName>
        <fullName evidence="7">Ankyrin repeat domain-containing protein</fullName>
    </recommendedName>
</protein>
<comment type="caution">
    <text evidence="5">The sequence shown here is derived from an EMBL/GenBank/DDBJ whole genome shotgun (WGS) entry which is preliminary data.</text>
</comment>
<dbReference type="Pfam" id="PF12796">
    <property type="entry name" value="Ank_2"/>
    <property type="match status" value="1"/>
</dbReference>
<keyword evidence="4" id="KW-0472">Membrane</keyword>
<dbReference type="PROSITE" id="PS50088">
    <property type="entry name" value="ANK_REPEAT"/>
    <property type="match status" value="1"/>
</dbReference>
<name>A0A8J3HW77_9RICK</name>
<keyword evidence="2 3" id="KW-0040">ANK repeat</keyword>
<keyword evidence="6" id="KW-1185">Reference proteome</keyword>
<dbReference type="PANTHER" id="PTHR24198:SF165">
    <property type="entry name" value="ANKYRIN REPEAT-CONTAINING PROTEIN-RELATED"/>
    <property type="match status" value="1"/>
</dbReference>
<evidence type="ECO:0000313" key="6">
    <source>
        <dbReference type="Proteomes" id="UP000637906"/>
    </source>
</evidence>
<evidence type="ECO:0008006" key="7">
    <source>
        <dbReference type="Google" id="ProtNLM"/>
    </source>
</evidence>
<accession>A0A8J3HW77</accession>
<proteinExistence type="predicted"/>
<dbReference type="Gene3D" id="1.25.40.20">
    <property type="entry name" value="Ankyrin repeat-containing domain"/>
    <property type="match status" value="1"/>
</dbReference>
<feature type="transmembrane region" description="Helical" evidence="4">
    <location>
        <begin position="12"/>
        <end position="31"/>
    </location>
</feature>
<feature type="repeat" description="ANK" evidence="3">
    <location>
        <begin position="106"/>
        <end position="138"/>
    </location>
</feature>
<evidence type="ECO:0000313" key="5">
    <source>
        <dbReference type="EMBL" id="GHM59411.1"/>
    </source>
</evidence>
<dbReference type="EMBL" id="BNGU01000012">
    <property type="protein sequence ID" value="GHM59411.1"/>
    <property type="molecule type" value="Genomic_DNA"/>
</dbReference>
<evidence type="ECO:0000256" key="2">
    <source>
        <dbReference type="ARBA" id="ARBA00023043"/>
    </source>
</evidence>
<evidence type="ECO:0000256" key="1">
    <source>
        <dbReference type="ARBA" id="ARBA00022737"/>
    </source>
</evidence>
<keyword evidence="4" id="KW-1133">Transmembrane helix</keyword>